<dbReference type="GO" id="GO:0004834">
    <property type="term" value="F:tryptophan synthase activity"/>
    <property type="evidence" value="ECO:0007669"/>
    <property type="project" value="UniProtKB-UniRule"/>
</dbReference>
<keyword evidence="15" id="KW-1185">Reference proteome</keyword>
<dbReference type="PANTHER" id="PTHR48077:SF3">
    <property type="entry name" value="TRYPTOPHAN SYNTHASE"/>
    <property type="match status" value="1"/>
</dbReference>
<keyword evidence="7 12" id="KW-0822">Tryptophan biosynthesis</keyword>
<comment type="subunit">
    <text evidence="5 12">Tetramer of two alpha and two beta chains.</text>
</comment>
<comment type="pathway">
    <text evidence="3 12">Amino-acid biosynthesis; L-tryptophan biosynthesis; L-tryptophan from chorismate: step 5/5.</text>
</comment>
<evidence type="ECO:0000256" key="6">
    <source>
        <dbReference type="ARBA" id="ARBA00022605"/>
    </source>
</evidence>
<evidence type="ECO:0000259" key="13">
    <source>
        <dbReference type="Pfam" id="PF00291"/>
    </source>
</evidence>
<evidence type="ECO:0000256" key="8">
    <source>
        <dbReference type="ARBA" id="ARBA00022898"/>
    </source>
</evidence>
<dbReference type="GO" id="GO:0005737">
    <property type="term" value="C:cytoplasm"/>
    <property type="evidence" value="ECO:0007669"/>
    <property type="project" value="TreeGrafter"/>
</dbReference>
<dbReference type="Proteomes" id="UP001317532">
    <property type="component" value="Chromosome"/>
</dbReference>
<dbReference type="SUPFAM" id="SSF53686">
    <property type="entry name" value="Tryptophan synthase beta subunit-like PLP-dependent enzymes"/>
    <property type="match status" value="1"/>
</dbReference>
<dbReference type="InterPro" id="IPR006654">
    <property type="entry name" value="Trp_synth_beta"/>
</dbReference>
<evidence type="ECO:0000256" key="4">
    <source>
        <dbReference type="ARBA" id="ARBA00009982"/>
    </source>
</evidence>
<dbReference type="Pfam" id="PF00291">
    <property type="entry name" value="PALP"/>
    <property type="match status" value="1"/>
</dbReference>
<dbReference type="EC" id="4.2.1.20" evidence="12"/>
<dbReference type="RefSeq" id="WP_317994376.1">
    <property type="nucleotide sequence ID" value="NZ_AP025523.1"/>
</dbReference>
<comment type="catalytic activity">
    <reaction evidence="11 12">
        <text>(1S,2R)-1-C-(indol-3-yl)glycerol 3-phosphate + L-serine = D-glyceraldehyde 3-phosphate + L-tryptophan + H2O</text>
        <dbReference type="Rhea" id="RHEA:10532"/>
        <dbReference type="ChEBI" id="CHEBI:15377"/>
        <dbReference type="ChEBI" id="CHEBI:33384"/>
        <dbReference type="ChEBI" id="CHEBI:57912"/>
        <dbReference type="ChEBI" id="CHEBI:58866"/>
        <dbReference type="ChEBI" id="CHEBI:59776"/>
        <dbReference type="EC" id="4.2.1.20"/>
    </reaction>
</comment>
<evidence type="ECO:0000256" key="1">
    <source>
        <dbReference type="ARBA" id="ARBA00001933"/>
    </source>
</evidence>
<evidence type="ECO:0000256" key="12">
    <source>
        <dbReference type="HAMAP-Rule" id="MF_00133"/>
    </source>
</evidence>
<evidence type="ECO:0000256" key="9">
    <source>
        <dbReference type="ARBA" id="ARBA00023141"/>
    </source>
</evidence>
<name>A0AAN1XY40_UNVUL</name>
<protein>
    <recommendedName>
        <fullName evidence="12">Tryptophan synthase beta chain</fullName>
        <ecNumber evidence="12">4.2.1.20</ecNumber>
    </recommendedName>
</protein>
<dbReference type="NCBIfam" id="TIGR00263">
    <property type="entry name" value="trpB"/>
    <property type="match status" value="1"/>
</dbReference>
<comment type="function">
    <text evidence="2 12">The beta subunit is responsible for the synthesis of L-tryptophan from indole and L-serine.</text>
</comment>
<evidence type="ECO:0000256" key="10">
    <source>
        <dbReference type="ARBA" id="ARBA00023239"/>
    </source>
</evidence>
<dbReference type="PIRSF" id="PIRSF001413">
    <property type="entry name" value="Trp_syn_beta"/>
    <property type="match status" value="1"/>
</dbReference>
<dbReference type="AlphaFoldDB" id="A0AAN1XY40"/>
<dbReference type="FunFam" id="3.40.50.1100:FF:000001">
    <property type="entry name" value="Tryptophan synthase beta chain"/>
    <property type="match status" value="1"/>
</dbReference>
<comment type="similarity">
    <text evidence="4 12">Belongs to the TrpB family.</text>
</comment>
<dbReference type="KEGG" id="vab:WPS_20020"/>
<evidence type="ECO:0000313" key="15">
    <source>
        <dbReference type="Proteomes" id="UP001317532"/>
    </source>
</evidence>
<sequence length="404" mass="43287">MTTSTTTVPQQLPDERGYFGRFGGVFVPEVLVEALARLEEATRDAFADPAFWAEMEVLLRDYVGRPSPIYHAERLVDGPHAPIVFKREDTNHTGAHKINNTVGQALLAKRMGKSRIIAETGAGQHGVATATIGAKLGMQVDVYMGEVDVERQALNVYLMKLLGATVHPVGSGTRTLKDATNEAFREWAARVEDTFYIIGSVVGAHPYPYLVREFQKVIGVEARAQILERYGRLPTDVVACVGGGSNAMGIFRGFVDDAEVRLWGVEAAGHGVHAIDTSASLNAGSVGVLHGSRSYVLQDDEGQVLDTHSVSAGLDYPGVGPEHAYLKDSGRARYVAVDDAEALAAFHHTARREGIVPALESAHAIAFAQKLAVERGPGGLVLVNLSGRGDKDVRTVAALEGEQA</sequence>
<dbReference type="EMBL" id="AP025523">
    <property type="protein sequence ID" value="BDE06726.1"/>
    <property type="molecule type" value="Genomic_DNA"/>
</dbReference>
<feature type="modified residue" description="N6-(pyridoxal phosphate)lysine" evidence="12">
    <location>
        <position position="97"/>
    </location>
</feature>
<evidence type="ECO:0000256" key="11">
    <source>
        <dbReference type="ARBA" id="ARBA00049047"/>
    </source>
</evidence>
<evidence type="ECO:0000256" key="7">
    <source>
        <dbReference type="ARBA" id="ARBA00022822"/>
    </source>
</evidence>
<proteinExistence type="inferred from homology"/>
<dbReference type="InterPro" id="IPR036052">
    <property type="entry name" value="TrpB-like_PALP_sf"/>
</dbReference>
<dbReference type="PANTHER" id="PTHR48077">
    <property type="entry name" value="TRYPTOPHAN SYNTHASE-RELATED"/>
    <property type="match status" value="1"/>
</dbReference>
<evidence type="ECO:0000256" key="3">
    <source>
        <dbReference type="ARBA" id="ARBA00004733"/>
    </source>
</evidence>
<feature type="domain" description="Tryptophan synthase beta chain-like PALP" evidence="13">
    <location>
        <begin position="64"/>
        <end position="387"/>
    </location>
</feature>
<dbReference type="FunFam" id="3.40.50.1100:FF:000004">
    <property type="entry name" value="Tryptophan synthase beta chain"/>
    <property type="match status" value="1"/>
</dbReference>
<accession>A0AAN1XY40</accession>
<reference evidence="14 15" key="1">
    <citation type="journal article" date="2022" name="ISME Commun">
        <title>Vulcanimicrobium alpinus gen. nov. sp. nov., the first cultivated representative of the candidate phylum 'Eremiobacterota', is a metabolically versatile aerobic anoxygenic phototroph.</title>
        <authorList>
            <person name="Yabe S."/>
            <person name="Muto K."/>
            <person name="Abe K."/>
            <person name="Yokota A."/>
            <person name="Staudigel H."/>
            <person name="Tebo B.M."/>
        </authorList>
    </citation>
    <scope>NUCLEOTIDE SEQUENCE [LARGE SCALE GENOMIC DNA]</scope>
    <source>
        <strain evidence="14 15">WC8-2</strain>
    </source>
</reference>
<dbReference type="Gene3D" id="3.40.50.1100">
    <property type="match status" value="2"/>
</dbReference>
<keyword evidence="8 12" id="KW-0663">Pyridoxal phosphate</keyword>
<dbReference type="InterPro" id="IPR001926">
    <property type="entry name" value="TrpB-like_PALP"/>
</dbReference>
<dbReference type="HAMAP" id="MF_00133">
    <property type="entry name" value="Trp_synth_beta"/>
    <property type="match status" value="1"/>
</dbReference>
<evidence type="ECO:0000313" key="14">
    <source>
        <dbReference type="EMBL" id="BDE06726.1"/>
    </source>
</evidence>
<comment type="cofactor">
    <cofactor evidence="1 12">
        <name>pyridoxal 5'-phosphate</name>
        <dbReference type="ChEBI" id="CHEBI:597326"/>
    </cofactor>
</comment>
<keyword evidence="10 12" id="KW-0456">Lyase</keyword>
<evidence type="ECO:0000256" key="2">
    <source>
        <dbReference type="ARBA" id="ARBA00002786"/>
    </source>
</evidence>
<dbReference type="CDD" id="cd06446">
    <property type="entry name" value="Trp-synth_B"/>
    <property type="match status" value="1"/>
</dbReference>
<gene>
    <name evidence="12 14" type="primary">trpB</name>
    <name evidence="14" type="ORF">WPS_20020</name>
</gene>
<dbReference type="InterPro" id="IPR023026">
    <property type="entry name" value="Trp_synth_beta/beta-like"/>
</dbReference>
<keyword evidence="6 12" id="KW-0028">Amino-acid biosynthesis</keyword>
<keyword evidence="9 12" id="KW-0057">Aromatic amino acid biosynthesis</keyword>
<organism evidence="14 15">
    <name type="scientific">Vulcanimicrobium alpinum</name>
    <dbReference type="NCBI Taxonomy" id="3016050"/>
    <lineage>
        <taxon>Bacteria</taxon>
        <taxon>Bacillati</taxon>
        <taxon>Vulcanimicrobiota</taxon>
        <taxon>Vulcanimicrobiia</taxon>
        <taxon>Vulcanimicrobiales</taxon>
        <taxon>Vulcanimicrobiaceae</taxon>
        <taxon>Vulcanimicrobium</taxon>
    </lineage>
</organism>
<evidence type="ECO:0000256" key="5">
    <source>
        <dbReference type="ARBA" id="ARBA00011270"/>
    </source>
</evidence>